<evidence type="ECO:0000313" key="3">
    <source>
        <dbReference type="EMBL" id="EAR87889.2"/>
    </source>
</evidence>
<dbReference type="EMBL" id="GG662845">
    <property type="protein sequence ID" value="EAR87889.2"/>
    <property type="molecule type" value="Genomic_DNA"/>
</dbReference>
<dbReference type="PANTHER" id="PTHR13309">
    <property type="entry name" value="NUCLEAR FRAGILE X MENTAL RETARDATION PROTEIN INTERACTING PROTEIN 1"/>
    <property type="match status" value="1"/>
</dbReference>
<feature type="region of interest" description="Disordered" evidence="2">
    <location>
        <begin position="1227"/>
        <end position="1264"/>
    </location>
</feature>
<proteinExistence type="predicted"/>
<dbReference type="GO" id="GO:0000492">
    <property type="term" value="P:box C/D snoRNP assembly"/>
    <property type="evidence" value="ECO:0007669"/>
    <property type="project" value="TreeGrafter"/>
</dbReference>
<keyword evidence="1" id="KW-0175">Coiled coil</keyword>
<feature type="compositionally biased region" description="Polar residues" evidence="2">
    <location>
        <begin position="1252"/>
        <end position="1264"/>
    </location>
</feature>
<dbReference type="PANTHER" id="PTHR13309:SF0">
    <property type="entry name" value="FMR1-INTERACTING PROTEIN NUFIP1"/>
    <property type="match status" value="1"/>
</dbReference>
<feature type="coiled-coil region" evidence="1">
    <location>
        <begin position="511"/>
        <end position="575"/>
    </location>
</feature>
<evidence type="ECO:0000313" key="4">
    <source>
        <dbReference type="Proteomes" id="UP000009168"/>
    </source>
</evidence>
<dbReference type="InterPro" id="IPR039136">
    <property type="entry name" value="NUFIP1-like"/>
</dbReference>
<feature type="coiled-coil region" evidence="1">
    <location>
        <begin position="919"/>
        <end position="946"/>
    </location>
</feature>
<feature type="coiled-coil region" evidence="1">
    <location>
        <begin position="44"/>
        <end position="112"/>
    </location>
</feature>
<evidence type="ECO:0000256" key="1">
    <source>
        <dbReference type="SAM" id="Coils"/>
    </source>
</evidence>
<dbReference type="RefSeq" id="XP_001008134.2">
    <property type="nucleotide sequence ID" value="XM_001008134.2"/>
</dbReference>
<dbReference type="GeneID" id="7831367"/>
<protein>
    <submittedName>
        <fullName evidence="3">Uncharacterized protein</fullName>
    </submittedName>
</protein>
<accession>Q22S83</accession>
<keyword evidence="4" id="KW-1185">Reference proteome</keyword>
<sequence length="1508" mass="180282">MDNNNSNRIPSQVYMKNHSLNPLTESEIYQYHNNGELNLDESFFNQAMDEILQAQKENQSKKNQNANLNQQQTYSDQNYLNHNQQNAQFHNYQQYNMQQQQQNQEKNNYGEEYQYNNQQQGAFFSSGYQPVQYIQNQQQNEQIQNIQQLQQYQYQQQLQQQQYYQQQNNFQNQYNQNFNNQQQNYINNNNYLQQQNEIQNQQQNNQYQLNQQYSQYNNYNANSTQDVNNQEMLAQNSQQQNSLNQYNVNYQHNMDNNFNPNQYFNTEAYNQEQNINNLQYYVNHQQNYSNYFNSSNQEGINQIESSNNQPIQSQLETGSCTNNQILNQQNINQLPNNTNQYMMQSHISSQIIDQSQQTQQFSNTNYHNLIYQGNLNQQEIQNNNNSQQQFQNYNLYNNSNQNIVQDQQQQQNYYITQSDQDISNICLPNQIQQAQSTLNPQQYQQSQSILTNQFNQNQQKDGCLPLNQNNLFEQSQVQNLNDTLTSQTQNQNQVCQVDDHTNQNNSSQIIQNKINENIQNCEQNESKLKQQNNNLNWQSSSEQYNQERQISQINQSCLQNQIDNQQNQEEIYNQKEQFSQQNDDQFQGQSEIYPPNQLQEFYVIQYGNNDQKKEIKIETKFFQPNQINLLFLRAIDELTSQNFDCSKYYKKNKNKTIQPQELKLYGKEQYPHNKQKQLLFQNIYEENQDSFNYILDLRRGDHSFFRTIMTGYLIALFNEEHDEQDCEQNELIQQIFIKFYYTQCSDITLLEEPFDNVSDLNLSINYKNYFLNCILYLLAHKFSDYSDSYIISELLKMCYKDEAFDFSMMCFGISLCNNEMINLQKDEVFSQFFDNSFGKIDCYLFEMNEIYQQALVQSLQVGIKSINLTADQKDRQIIKVEEEIIIPGQKEIIFFIKILKNDNFYKLIFDQREERNFKYEKNKANKADQLNENKKLEKENKKEMIQCIQCGKQLEFGQEKHNIFDEISKQEFCFCVEHIYSILSTNQSSTINLIKYRFPLLGNTQEQYEIYVDRIKVQSIFDFIINTNFAKLKTQCYFCENIKENQLIDLVTISKFLPSVICLNCASKNIKESNCLKNKYLKFKNQFNKDDYIITGDLFKNFISRESQIQQNCQCCQKNLKKTSKSFYLEDQYISLNLCEECLKQPLIKLERLNIQIVNKHFQKIEKTFQEVTYEQKLSKDYQSQQQFSKIQNDQELNKQEIKKQFQTFNNNQSKIYSSQLNQQQYLNQQSQQQQQNQIQNLREDKNKEHQPQNLKQVDQDKQQITQSNLSQQDQYLKLYSNPQFQINVNHNSKDTQTRELKQQQIDNSSQTLDLINLKFQQQLELNKIQKTYDYGTKVVFLQLNQENSQLNSNKNNNDQQIYKNPQQIIENYKNFDLIKKNKTQQQLQQLNIQDQKIDQIQKKYCKICANNNDKQCQALLIDISIIFRLIKYCYCLKCFCNSFQSKAYKENIYKQASSKGFFYCNQCGYRFTAQSDIYGLIQQKLQQNTNQKIQCPKCSFLNLISVY</sequence>
<organism evidence="3 4">
    <name type="scientific">Tetrahymena thermophila (strain SB210)</name>
    <dbReference type="NCBI Taxonomy" id="312017"/>
    <lineage>
        <taxon>Eukaryota</taxon>
        <taxon>Sar</taxon>
        <taxon>Alveolata</taxon>
        <taxon>Ciliophora</taxon>
        <taxon>Intramacronucleata</taxon>
        <taxon>Oligohymenophorea</taxon>
        <taxon>Hymenostomatida</taxon>
        <taxon>Tetrahymenina</taxon>
        <taxon>Tetrahymenidae</taxon>
        <taxon>Tetrahymena</taxon>
    </lineage>
</organism>
<feature type="compositionally biased region" description="Basic and acidic residues" evidence="2">
    <location>
        <begin position="1242"/>
        <end position="1251"/>
    </location>
</feature>
<evidence type="ECO:0000256" key="2">
    <source>
        <dbReference type="SAM" id="MobiDB-lite"/>
    </source>
</evidence>
<feature type="compositionally biased region" description="Low complexity" evidence="2">
    <location>
        <begin position="1227"/>
        <end position="1241"/>
    </location>
</feature>
<dbReference type="InParanoid" id="Q22S83"/>
<dbReference type="Proteomes" id="UP000009168">
    <property type="component" value="Unassembled WGS sequence"/>
</dbReference>
<name>Q22S83_TETTS</name>
<dbReference type="HOGENOM" id="CLU_308094_0_0_1"/>
<reference evidence="4" key="1">
    <citation type="journal article" date="2006" name="PLoS Biol.">
        <title>Macronuclear genome sequence of the ciliate Tetrahymena thermophila, a model eukaryote.</title>
        <authorList>
            <person name="Eisen J.A."/>
            <person name="Coyne R.S."/>
            <person name="Wu M."/>
            <person name="Wu D."/>
            <person name="Thiagarajan M."/>
            <person name="Wortman J.R."/>
            <person name="Badger J.H."/>
            <person name="Ren Q."/>
            <person name="Amedeo P."/>
            <person name="Jones K.M."/>
            <person name="Tallon L.J."/>
            <person name="Delcher A.L."/>
            <person name="Salzberg S.L."/>
            <person name="Silva J.C."/>
            <person name="Haas B.J."/>
            <person name="Majoros W.H."/>
            <person name="Farzad M."/>
            <person name="Carlton J.M."/>
            <person name="Smith R.K. Jr."/>
            <person name="Garg J."/>
            <person name="Pearlman R.E."/>
            <person name="Karrer K.M."/>
            <person name="Sun L."/>
            <person name="Manning G."/>
            <person name="Elde N.C."/>
            <person name="Turkewitz A.P."/>
            <person name="Asai D.J."/>
            <person name="Wilkes D.E."/>
            <person name="Wang Y."/>
            <person name="Cai H."/>
            <person name="Collins K."/>
            <person name="Stewart B.A."/>
            <person name="Lee S.R."/>
            <person name="Wilamowska K."/>
            <person name="Weinberg Z."/>
            <person name="Ruzzo W.L."/>
            <person name="Wloga D."/>
            <person name="Gaertig J."/>
            <person name="Frankel J."/>
            <person name="Tsao C.-C."/>
            <person name="Gorovsky M.A."/>
            <person name="Keeling P.J."/>
            <person name="Waller R.F."/>
            <person name="Patron N.J."/>
            <person name="Cherry J.M."/>
            <person name="Stover N.A."/>
            <person name="Krieger C.J."/>
            <person name="del Toro C."/>
            <person name="Ryder H.F."/>
            <person name="Williamson S.C."/>
            <person name="Barbeau R.A."/>
            <person name="Hamilton E.P."/>
            <person name="Orias E."/>
        </authorList>
    </citation>
    <scope>NUCLEOTIDE SEQUENCE [LARGE SCALE GENOMIC DNA]</scope>
    <source>
        <strain evidence="4">SB210</strain>
    </source>
</reference>
<gene>
    <name evidence="3" type="ORF">TTHERM_00007520</name>
</gene>
<dbReference type="KEGG" id="tet:TTHERM_00007520"/>
<dbReference type="GO" id="GO:0003723">
    <property type="term" value="F:RNA binding"/>
    <property type="evidence" value="ECO:0007669"/>
    <property type="project" value="InterPro"/>
</dbReference>
<dbReference type="GO" id="GO:0005634">
    <property type="term" value="C:nucleus"/>
    <property type="evidence" value="ECO:0007669"/>
    <property type="project" value="TreeGrafter"/>
</dbReference>